<dbReference type="InterPro" id="IPR036618">
    <property type="entry name" value="PtsI_HPr-bd_sf"/>
</dbReference>
<dbReference type="GO" id="GO:0008965">
    <property type="term" value="F:phosphoenolpyruvate-protein phosphotransferase activity"/>
    <property type="evidence" value="ECO:0007669"/>
    <property type="project" value="UniProtKB-EC"/>
</dbReference>
<evidence type="ECO:0000256" key="6">
    <source>
        <dbReference type="ARBA" id="ARBA00022448"/>
    </source>
</evidence>
<dbReference type="PANTHER" id="PTHR46244">
    <property type="entry name" value="PHOSPHOENOLPYRUVATE-PROTEIN PHOSPHOTRANSFERASE"/>
    <property type="match status" value="1"/>
</dbReference>
<sequence length="751" mass="82249">MLEKLQEIMWRVTAAGDLNEALEIVVRRVKAAMNTDVCSVYVRDPASHYVLMATEGLNPSVVGKIRMAAHEGIVGLVTRRQAPVNLANAAEHPSYRHFPESGEQQLSGFLAVPLVHFRQSMGVLVVQQKSQRVFAKDEVAFLSTIGAQLAATLSYAALGSHIPPSAPGPTGPVGLIQGLPGAPGVTIGTIVLPSPLAELDAVANRIPDDVAQEEASFRCAVRKTQEELRASAERMQGRLSDETRAIFDVYILILGQDDLVEEVVARIRLGNWAPGALRDTISEHARVFEQADDVYLRARAEDIRAIGRRILLQLLSNVTAIKQYPSNAILLGDEVSLARVADVPSGQLKGIVCLRGSVVSHTSILARGLGIPAVMGLGARNVSSLDGHPIIVDGYRGRVFIDPLPAAIQEYRRLVQHEGQLSVKLTGLRDLEATTTDEVHVGLGLNVGLLTDMDVAANLGVDEVGLYRSEFPFMTRETFPMEEEQYEIYRKVLQSFAPKPVTMRTLDIGGDKPLPYFSTTEENPYLGWRGIRVTLDRPDIFQPQLRAMLRANVGLNNLRIMFPMIGRIGEIKAARQAVDRARRELGEAGFECPAPLIGAMLEVPSALFSIPTLSRYVDFFSIGSNDLTQYLLAVDRNNPSVAPLFNHLDPAVLRALHRAIRDARRCGKPASVCGEMAADPGSAILLLGMGLRTFSMNASALLRIKWLIRSFSSQRARQVLYRAMLMEDAETVRNLLNEELRWAGLGELVPP</sequence>
<keyword evidence="9 15" id="KW-0808">Transferase</keyword>
<keyword evidence="8" id="KW-0762">Sugar transport</keyword>
<comment type="subcellular location">
    <subcellularLocation>
        <location evidence="3">Cytoplasm</location>
    </subcellularLocation>
</comment>
<evidence type="ECO:0000256" key="2">
    <source>
        <dbReference type="ARBA" id="ARBA00001946"/>
    </source>
</evidence>
<dbReference type="InterPro" id="IPR040442">
    <property type="entry name" value="Pyrv_kinase-like_dom_sf"/>
</dbReference>
<keyword evidence="7" id="KW-0963">Cytoplasm</keyword>
<evidence type="ECO:0000256" key="4">
    <source>
        <dbReference type="ARBA" id="ARBA00007837"/>
    </source>
</evidence>
<dbReference type="RefSeq" id="WP_169068683.1">
    <property type="nucleotide sequence ID" value="NZ_SPMY01000118.1"/>
</dbReference>
<accession>A0ABX1U1A7</accession>
<dbReference type="InterPro" id="IPR036637">
    <property type="entry name" value="Phosphohistidine_dom_sf"/>
</dbReference>
<gene>
    <name evidence="15" type="primary">ptsP</name>
    <name evidence="15" type="ORF">E4Q23_22505</name>
</gene>
<dbReference type="InterPro" id="IPR000121">
    <property type="entry name" value="PEP_util_C"/>
</dbReference>
<evidence type="ECO:0000256" key="8">
    <source>
        <dbReference type="ARBA" id="ARBA00022597"/>
    </source>
</evidence>
<dbReference type="InterPro" id="IPR015813">
    <property type="entry name" value="Pyrv/PenolPyrv_kinase-like_dom"/>
</dbReference>
<dbReference type="Pfam" id="PF01590">
    <property type="entry name" value="GAF"/>
    <property type="match status" value="1"/>
</dbReference>
<evidence type="ECO:0000256" key="10">
    <source>
        <dbReference type="ARBA" id="ARBA00022683"/>
    </source>
</evidence>
<feature type="domain" description="GAF" evidence="14">
    <location>
        <begin position="17"/>
        <end position="163"/>
    </location>
</feature>
<keyword evidence="6" id="KW-0813">Transport</keyword>
<comment type="catalytic activity">
    <reaction evidence="1">
        <text>L-histidyl-[protein] + phosphoenolpyruvate = N(pros)-phospho-L-histidyl-[protein] + pyruvate</text>
        <dbReference type="Rhea" id="RHEA:23880"/>
        <dbReference type="Rhea" id="RHEA-COMP:9745"/>
        <dbReference type="Rhea" id="RHEA-COMP:9746"/>
        <dbReference type="ChEBI" id="CHEBI:15361"/>
        <dbReference type="ChEBI" id="CHEBI:29979"/>
        <dbReference type="ChEBI" id="CHEBI:58702"/>
        <dbReference type="ChEBI" id="CHEBI:64837"/>
        <dbReference type="EC" id="2.7.3.9"/>
    </reaction>
</comment>
<proteinExistence type="inferred from homology"/>
<dbReference type="NCBIfam" id="NF008283">
    <property type="entry name" value="PRK11061.1"/>
    <property type="match status" value="1"/>
</dbReference>
<evidence type="ECO:0000256" key="12">
    <source>
        <dbReference type="ARBA" id="ARBA00022777"/>
    </source>
</evidence>
<keyword evidence="12" id="KW-0418">Kinase</keyword>
<dbReference type="Gene3D" id="3.50.30.10">
    <property type="entry name" value="Phosphohistidine domain"/>
    <property type="match status" value="1"/>
</dbReference>
<evidence type="ECO:0000256" key="9">
    <source>
        <dbReference type="ARBA" id="ARBA00022679"/>
    </source>
</evidence>
<dbReference type="Gene3D" id="3.30.450.40">
    <property type="match status" value="1"/>
</dbReference>
<dbReference type="PROSITE" id="PS00742">
    <property type="entry name" value="PEP_ENZYMES_2"/>
    <property type="match status" value="1"/>
</dbReference>
<comment type="caution">
    <text evidence="15">The sequence shown here is derived from an EMBL/GenBank/DDBJ whole genome shotgun (WGS) entry which is preliminary data.</text>
</comment>
<dbReference type="InterPro" id="IPR008279">
    <property type="entry name" value="PEP-util_enz_mobile_dom"/>
</dbReference>
<dbReference type="SUPFAM" id="SSF51621">
    <property type="entry name" value="Phosphoenolpyruvate/pyruvate domain"/>
    <property type="match status" value="1"/>
</dbReference>
<keyword evidence="13" id="KW-0460">Magnesium</keyword>
<dbReference type="Pfam" id="PF02896">
    <property type="entry name" value="PEP-utilizers_C"/>
    <property type="match status" value="1"/>
</dbReference>
<dbReference type="SUPFAM" id="SSF47831">
    <property type="entry name" value="Enzyme I of the PEP:sugar phosphotransferase system HPr-binding (sub)domain"/>
    <property type="match status" value="1"/>
</dbReference>
<evidence type="ECO:0000313" key="15">
    <source>
        <dbReference type="EMBL" id="NMQ30286.1"/>
    </source>
</evidence>
<evidence type="ECO:0000256" key="11">
    <source>
        <dbReference type="ARBA" id="ARBA00022723"/>
    </source>
</evidence>
<reference evidence="15 16" key="1">
    <citation type="submission" date="2019-03" db="EMBL/GenBank/DDBJ databases">
        <title>Metabolic reconstructions from genomes of highly enriched 'Candidatus Accumulibacter' and 'Candidatus Competibacter' bioreactor populations.</title>
        <authorList>
            <person name="Annavajhala M.K."/>
            <person name="Welles L."/>
            <person name="Abbas B."/>
            <person name="Sorokin D."/>
            <person name="Park H."/>
            <person name="Van Loosdrecht M."/>
            <person name="Chandran K."/>
        </authorList>
    </citation>
    <scope>NUCLEOTIDE SEQUENCE [LARGE SCALE GENOMIC DNA]</scope>
    <source>
        <strain evidence="15 16">SBR_S</strain>
    </source>
</reference>
<evidence type="ECO:0000259" key="14">
    <source>
        <dbReference type="SMART" id="SM00065"/>
    </source>
</evidence>
<dbReference type="PRINTS" id="PR01736">
    <property type="entry name" value="PHPHTRNFRASE"/>
</dbReference>
<evidence type="ECO:0000256" key="3">
    <source>
        <dbReference type="ARBA" id="ARBA00004496"/>
    </source>
</evidence>
<evidence type="ECO:0000256" key="7">
    <source>
        <dbReference type="ARBA" id="ARBA00022490"/>
    </source>
</evidence>
<dbReference type="Pfam" id="PF00391">
    <property type="entry name" value="PEP-utilizers"/>
    <property type="match status" value="1"/>
</dbReference>
<dbReference type="InterPro" id="IPR003018">
    <property type="entry name" value="GAF"/>
</dbReference>
<name>A0ABX1U1A7_9PROT</name>
<evidence type="ECO:0000256" key="13">
    <source>
        <dbReference type="ARBA" id="ARBA00022842"/>
    </source>
</evidence>
<dbReference type="SUPFAM" id="SSF55781">
    <property type="entry name" value="GAF domain-like"/>
    <property type="match status" value="1"/>
</dbReference>
<dbReference type="Proteomes" id="UP000749010">
    <property type="component" value="Unassembled WGS sequence"/>
</dbReference>
<dbReference type="Gene3D" id="1.10.274.10">
    <property type="entry name" value="PtsI, HPr-binding domain"/>
    <property type="match status" value="1"/>
</dbReference>
<dbReference type="EC" id="2.7.3.9" evidence="5"/>
<dbReference type="InterPro" id="IPR023151">
    <property type="entry name" value="PEP_util_CS"/>
</dbReference>
<dbReference type="SUPFAM" id="SSF52009">
    <property type="entry name" value="Phosphohistidine domain"/>
    <property type="match status" value="1"/>
</dbReference>
<dbReference type="InterPro" id="IPR029016">
    <property type="entry name" value="GAF-like_dom_sf"/>
</dbReference>
<evidence type="ECO:0000256" key="1">
    <source>
        <dbReference type="ARBA" id="ARBA00000683"/>
    </source>
</evidence>
<dbReference type="NCBIfam" id="TIGR01417">
    <property type="entry name" value="PTS_I_fam"/>
    <property type="match status" value="1"/>
</dbReference>
<dbReference type="PANTHER" id="PTHR46244:SF1">
    <property type="entry name" value="PHOSPHOENOLPYRUVATE-DEPENDENT PHOSPHOTRANSFERASE SYSTEM"/>
    <property type="match status" value="1"/>
</dbReference>
<organism evidence="15 16">
    <name type="scientific">Candidatus Accumulibacter phosphatis</name>
    <dbReference type="NCBI Taxonomy" id="327160"/>
    <lineage>
        <taxon>Bacteria</taxon>
        <taxon>Pseudomonadati</taxon>
        <taxon>Pseudomonadota</taxon>
        <taxon>Betaproteobacteria</taxon>
        <taxon>Candidatus Accumulibacter</taxon>
    </lineage>
</organism>
<keyword evidence="10" id="KW-0598">Phosphotransferase system</keyword>
<dbReference type="EMBL" id="SPMY01000118">
    <property type="protein sequence ID" value="NMQ30286.1"/>
    <property type="molecule type" value="Genomic_DNA"/>
</dbReference>
<keyword evidence="16" id="KW-1185">Reference proteome</keyword>
<protein>
    <recommendedName>
        <fullName evidence="5">phosphoenolpyruvate--protein phosphotransferase</fullName>
        <ecNumber evidence="5">2.7.3.9</ecNumber>
    </recommendedName>
</protein>
<dbReference type="Pfam" id="PF05524">
    <property type="entry name" value="PEP-utilisers_N"/>
    <property type="match status" value="1"/>
</dbReference>
<dbReference type="InterPro" id="IPR006318">
    <property type="entry name" value="PTS_EI-like"/>
</dbReference>
<evidence type="ECO:0000313" key="16">
    <source>
        <dbReference type="Proteomes" id="UP000749010"/>
    </source>
</evidence>
<dbReference type="InterPro" id="IPR050499">
    <property type="entry name" value="PEP-utilizing_PTS_enzyme"/>
</dbReference>
<comment type="cofactor">
    <cofactor evidence="2">
        <name>Mg(2+)</name>
        <dbReference type="ChEBI" id="CHEBI:18420"/>
    </cofactor>
</comment>
<dbReference type="Gene3D" id="3.20.20.60">
    <property type="entry name" value="Phosphoenolpyruvate-binding domains"/>
    <property type="match status" value="1"/>
</dbReference>
<keyword evidence="11" id="KW-0479">Metal-binding</keyword>
<dbReference type="SMART" id="SM00065">
    <property type="entry name" value="GAF"/>
    <property type="match status" value="1"/>
</dbReference>
<comment type="similarity">
    <text evidence="4">Belongs to the PEP-utilizing enzyme family.</text>
</comment>
<dbReference type="InterPro" id="IPR008731">
    <property type="entry name" value="PTS_EIN"/>
</dbReference>
<evidence type="ECO:0000256" key="5">
    <source>
        <dbReference type="ARBA" id="ARBA00012232"/>
    </source>
</evidence>